<dbReference type="GO" id="GO:0005741">
    <property type="term" value="C:mitochondrial outer membrane"/>
    <property type="evidence" value="ECO:0007669"/>
    <property type="project" value="TreeGrafter"/>
</dbReference>
<dbReference type="EMBL" id="KV454406">
    <property type="protein sequence ID" value="ODQ68068.1"/>
    <property type="molecule type" value="Genomic_DNA"/>
</dbReference>
<evidence type="ECO:0000256" key="4">
    <source>
        <dbReference type="ARBA" id="ARBA00023136"/>
    </source>
</evidence>
<sequence>MTRFLTLKIVGTVSLTAVSGSLLAFSYSTIPSLLALIRPKSTPPTSREGATESLVPTSEKTDSQFKSLLRSNWDRFRLIVYPGTLLSFSCFVISFVLSDKYNRHPYLLYSALSTPLLLLTNYFKNEPLVESILSISSPSSPSIGPSTSPTLAATKPQSESTSAPTGSSQGSPTLLSPVSKQTETKGFKSSLDDSIYQDLGEETFTDDESFSAVDQASPTISSGVNTSLPTPMALEASSQDVSINELYCNQLGKLKRSLNIYSLGLHAFLNVLALIGIFGDN</sequence>
<dbReference type="InterPro" id="IPR051668">
    <property type="entry name" value="ATG33"/>
</dbReference>
<organism evidence="8 9">
    <name type="scientific">Nadsonia fulvescens var. elongata DSM 6958</name>
    <dbReference type="NCBI Taxonomy" id="857566"/>
    <lineage>
        <taxon>Eukaryota</taxon>
        <taxon>Fungi</taxon>
        <taxon>Dikarya</taxon>
        <taxon>Ascomycota</taxon>
        <taxon>Saccharomycotina</taxon>
        <taxon>Dipodascomycetes</taxon>
        <taxon>Dipodascales</taxon>
        <taxon>Dipodascales incertae sedis</taxon>
        <taxon>Nadsonia</taxon>
    </lineage>
</organism>
<feature type="transmembrane region" description="Helical" evidence="7">
    <location>
        <begin position="78"/>
        <end position="98"/>
    </location>
</feature>
<feature type="compositionally biased region" description="Low complexity" evidence="6">
    <location>
        <begin position="136"/>
        <end position="151"/>
    </location>
</feature>
<dbReference type="GO" id="GO:0016236">
    <property type="term" value="P:macroautophagy"/>
    <property type="evidence" value="ECO:0007669"/>
    <property type="project" value="TreeGrafter"/>
</dbReference>
<keyword evidence="2 7" id="KW-0812">Transmembrane</keyword>
<dbReference type="GO" id="GO:0000422">
    <property type="term" value="P:autophagy of mitochondrion"/>
    <property type="evidence" value="ECO:0007669"/>
    <property type="project" value="TreeGrafter"/>
</dbReference>
<feature type="compositionally biased region" description="Polar residues" evidence="6">
    <location>
        <begin position="155"/>
        <end position="181"/>
    </location>
</feature>
<evidence type="ECO:0000256" key="3">
    <source>
        <dbReference type="ARBA" id="ARBA00022989"/>
    </source>
</evidence>
<reference evidence="8 9" key="1">
    <citation type="journal article" date="2016" name="Proc. Natl. Acad. Sci. U.S.A.">
        <title>Comparative genomics of biotechnologically important yeasts.</title>
        <authorList>
            <person name="Riley R."/>
            <person name="Haridas S."/>
            <person name="Wolfe K.H."/>
            <person name="Lopes M.R."/>
            <person name="Hittinger C.T."/>
            <person name="Goeker M."/>
            <person name="Salamov A.A."/>
            <person name="Wisecaver J.H."/>
            <person name="Long T.M."/>
            <person name="Calvey C.H."/>
            <person name="Aerts A.L."/>
            <person name="Barry K.W."/>
            <person name="Choi C."/>
            <person name="Clum A."/>
            <person name="Coughlan A.Y."/>
            <person name="Deshpande S."/>
            <person name="Douglass A.P."/>
            <person name="Hanson S.J."/>
            <person name="Klenk H.-P."/>
            <person name="LaButti K.M."/>
            <person name="Lapidus A."/>
            <person name="Lindquist E.A."/>
            <person name="Lipzen A.M."/>
            <person name="Meier-Kolthoff J.P."/>
            <person name="Ohm R.A."/>
            <person name="Otillar R.P."/>
            <person name="Pangilinan J.L."/>
            <person name="Peng Y."/>
            <person name="Rokas A."/>
            <person name="Rosa C.A."/>
            <person name="Scheuner C."/>
            <person name="Sibirny A.A."/>
            <person name="Slot J.C."/>
            <person name="Stielow J.B."/>
            <person name="Sun H."/>
            <person name="Kurtzman C.P."/>
            <person name="Blackwell M."/>
            <person name="Grigoriev I.V."/>
            <person name="Jeffries T.W."/>
        </authorList>
    </citation>
    <scope>NUCLEOTIDE SEQUENCE [LARGE SCALE GENOMIC DNA]</scope>
    <source>
        <strain evidence="8 9">DSM 6958</strain>
    </source>
</reference>
<accession>A0A1E3PS11</accession>
<feature type="compositionally biased region" description="Polar residues" evidence="6">
    <location>
        <begin position="212"/>
        <end position="228"/>
    </location>
</feature>
<dbReference type="PANTHER" id="PTHR37278:SF1">
    <property type="entry name" value="AUTOPHAGY-RELATED PROTEIN 33-RELATED"/>
    <property type="match status" value="1"/>
</dbReference>
<evidence type="ECO:0000256" key="7">
    <source>
        <dbReference type="SAM" id="Phobius"/>
    </source>
</evidence>
<comment type="similarity">
    <text evidence="5">Belongs to the ATG33 family.</text>
</comment>
<proteinExistence type="inferred from homology"/>
<keyword evidence="4 7" id="KW-0472">Membrane</keyword>
<keyword evidence="3 7" id="KW-1133">Transmembrane helix</keyword>
<dbReference type="AlphaFoldDB" id="A0A1E3PS11"/>
<evidence type="ECO:0000313" key="9">
    <source>
        <dbReference type="Proteomes" id="UP000095009"/>
    </source>
</evidence>
<gene>
    <name evidence="8" type="ORF">NADFUDRAFT_81150</name>
</gene>
<evidence type="ECO:0000256" key="1">
    <source>
        <dbReference type="ARBA" id="ARBA00004141"/>
    </source>
</evidence>
<feature type="region of interest" description="Disordered" evidence="6">
    <location>
        <begin position="136"/>
        <end position="186"/>
    </location>
</feature>
<feature type="transmembrane region" description="Helical" evidence="7">
    <location>
        <begin position="260"/>
        <end position="279"/>
    </location>
</feature>
<evidence type="ECO:0000256" key="2">
    <source>
        <dbReference type="ARBA" id="ARBA00022692"/>
    </source>
</evidence>
<comment type="subcellular location">
    <subcellularLocation>
        <location evidence="1">Membrane</location>
        <topology evidence="1">Multi-pass membrane protein</topology>
    </subcellularLocation>
</comment>
<keyword evidence="9" id="KW-1185">Reference proteome</keyword>
<evidence type="ECO:0000256" key="6">
    <source>
        <dbReference type="SAM" id="MobiDB-lite"/>
    </source>
</evidence>
<feature type="transmembrane region" description="Helical" evidence="7">
    <location>
        <begin position="12"/>
        <end position="37"/>
    </location>
</feature>
<evidence type="ECO:0000313" key="8">
    <source>
        <dbReference type="EMBL" id="ODQ68068.1"/>
    </source>
</evidence>
<dbReference type="PANTHER" id="PTHR37278">
    <property type="entry name" value="AUTOPHAGY-RELATED PROTEIN 33-RELATED"/>
    <property type="match status" value="1"/>
</dbReference>
<name>A0A1E3PS11_9ASCO</name>
<dbReference type="Proteomes" id="UP000095009">
    <property type="component" value="Unassembled WGS sequence"/>
</dbReference>
<protein>
    <submittedName>
        <fullName evidence="8">Uncharacterized protein</fullName>
    </submittedName>
</protein>
<feature type="region of interest" description="Disordered" evidence="6">
    <location>
        <begin position="208"/>
        <end position="228"/>
    </location>
</feature>
<evidence type="ECO:0000256" key="5">
    <source>
        <dbReference type="ARBA" id="ARBA00038013"/>
    </source>
</evidence>